<gene>
    <name evidence="2" type="ORF">N7G274_010388</name>
</gene>
<organism evidence="2 3">
    <name type="scientific">Stereocaulon virgatum</name>
    <dbReference type="NCBI Taxonomy" id="373712"/>
    <lineage>
        <taxon>Eukaryota</taxon>
        <taxon>Fungi</taxon>
        <taxon>Dikarya</taxon>
        <taxon>Ascomycota</taxon>
        <taxon>Pezizomycotina</taxon>
        <taxon>Lecanoromycetes</taxon>
        <taxon>OSLEUM clade</taxon>
        <taxon>Lecanoromycetidae</taxon>
        <taxon>Lecanorales</taxon>
        <taxon>Lecanorineae</taxon>
        <taxon>Stereocaulaceae</taxon>
        <taxon>Stereocaulon</taxon>
    </lineage>
</organism>
<reference evidence="2 3" key="1">
    <citation type="submission" date="2024-09" db="EMBL/GenBank/DDBJ databases">
        <title>Rethinking Asexuality: The Enigmatic Case of Functional Sexual Genes in Lepraria (Stereocaulaceae).</title>
        <authorList>
            <person name="Doellman M."/>
            <person name="Sun Y."/>
            <person name="Barcenas-Pena A."/>
            <person name="Lumbsch H.T."/>
            <person name="Grewe F."/>
        </authorList>
    </citation>
    <scope>NUCLEOTIDE SEQUENCE [LARGE SCALE GENOMIC DNA]</scope>
    <source>
        <strain evidence="2 3">Mercado 3170</strain>
    </source>
</reference>
<dbReference type="EMBL" id="JBEFKJ010000048">
    <property type="protein sequence ID" value="KAL2036845.1"/>
    <property type="molecule type" value="Genomic_DNA"/>
</dbReference>
<evidence type="ECO:0000313" key="2">
    <source>
        <dbReference type="EMBL" id="KAL2036845.1"/>
    </source>
</evidence>
<protein>
    <submittedName>
        <fullName evidence="2">Uncharacterized protein</fullName>
    </submittedName>
</protein>
<sequence>MQNITITSKQSALLAELVFNLCRQVTLTLYQDSHRLVRNMIDPSLDTIQSYNGKPSYSPAKYNNATTTPSSVFKGNLEPPWKDYAAAEEQSQVSGKETPIFDPKAQTKPYGET</sequence>
<comment type="caution">
    <text evidence="2">The sequence shown here is derived from an EMBL/GenBank/DDBJ whole genome shotgun (WGS) entry which is preliminary data.</text>
</comment>
<dbReference type="Proteomes" id="UP001590950">
    <property type="component" value="Unassembled WGS sequence"/>
</dbReference>
<feature type="compositionally biased region" description="Polar residues" evidence="1">
    <location>
        <begin position="52"/>
        <end position="73"/>
    </location>
</feature>
<keyword evidence="3" id="KW-1185">Reference proteome</keyword>
<name>A0ABR3ZTL2_9LECA</name>
<evidence type="ECO:0000313" key="3">
    <source>
        <dbReference type="Proteomes" id="UP001590950"/>
    </source>
</evidence>
<accession>A0ABR3ZTL2</accession>
<proteinExistence type="predicted"/>
<feature type="region of interest" description="Disordered" evidence="1">
    <location>
        <begin position="52"/>
        <end position="113"/>
    </location>
</feature>
<evidence type="ECO:0000256" key="1">
    <source>
        <dbReference type="SAM" id="MobiDB-lite"/>
    </source>
</evidence>